<proteinExistence type="predicted"/>
<evidence type="ECO:0000313" key="2">
    <source>
        <dbReference type="Proteomes" id="UP000029393"/>
    </source>
</evidence>
<dbReference type="Proteomes" id="UP000029393">
    <property type="component" value="Unassembled WGS sequence"/>
</dbReference>
<keyword evidence="2" id="KW-1185">Reference proteome</keyword>
<dbReference type="EMBL" id="AVCK01000036">
    <property type="protein sequence ID" value="KFN44253.1"/>
    <property type="molecule type" value="Genomic_DNA"/>
</dbReference>
<evidence type="ECO:0000313" key="1">
    <source>
        <dbReference type="EMBL" id="KFN44253.1"/>
    </source>
</evidence>
<accession>A0A091AVD5</accession>
<organism evidence="1 2">
    <name type="scientific">Arenimonas metalli CF5-1</name>
    <dbReference type="NCBI Taxonomy" id="1384056"/>
    <lineage>
        <taxon>Bacteria</taxon>
        <taxon>Pseudomonadati</taxon>
        <taxon>Pseudomonadota</taxon>
        <taxon>Gammaproteobacteria</taxon>
        <taxon>Lysobacterales</taxon>
        <taxon>Lysobacteraceae</taxon>
        <taxon>Arenimonas</taxon>
    </lineage>
</organism>
<comment type="caution">
    <text evidence="1">The sequence shown here is derived from an EMBL/GenBank/DDBJ whole genome shotgun (WGS) entry which is preliminary data.</text>
</comment>
<sequence>MMNDDDVRKMLLRSSAMTAREQAVWAAVFARSEAFDLGAAVQADEAVKALRRIDPDELGPTTPEHQALAAGTYISEGEFGPWYRVAWRLAMRGSKCAMEEVTSQQIESAYDAYLRGQGDFY</sequence>
<name>A0A091AVD5_9GAMM</name>
<reference evidence="1 2" key="1">
    <citation type="submission" date="2013-09" db="EMBL/GenBank/DDBJ databases">
        <title>Genome sequencing of Arenimonas metalli.</title>
        <authorList>
            <person name="Chen F."/>
            <person name="Wang G."/>
        </authorList>
    </citation>
    <scope>NUCLEOTIDE SEQUENCE [LARGE SCALE GENOMIC DNA]</scope>
    <source>
        <strain evidence="1 2">CF5-1</strain>
    </source>
</reference>
<dbReference type="AlphaFoldDB" id="A0A091AVD5"/>
<gene>
    <name evidence="1" type="ORF">N787_13730</name>
</gene>
<protein>
    <submittedName>
        <fullName evidence="1">Uncharacterized protein</fullName>
    </submittedName>
</protein>